<evidence type="ECO:0000313" key="4">
    <source>
        <dbReference type="EMBL" id="PZO38035.1"/>
    </source>
</evidence>
<dbReference type="AlphaFoldDB" id="A0A2W4XTR8"/>
<dbReference type="PANTHER" id="PTHR33495:SF2">
    <property type="entry name" value="ANTI-SIGMA FACTOR ANTAGONIST TM_1081-RELATED"/>
    <property type="match status" value="1"/>
</dbReference>
<proteinExistence type="inferred from homology"/>
<gene>
    <name evidence="4" type="ORF">DCF19_17475</name>
</gene>
<dbReference type="CDD" id="cd07043">
    <property type="entry name" value="STAS_anti-anti-sigma_factors"/>
    <property type="match status" value="1"/>
</dbReference>
<dbReference type="Pfam" id="PF01740">
    <property type="entry name" value="STAS"/>
    <property type="match status" value="1"/>
</dbReference>
<reference evidence="4 5" key="1">
    <citation type="submission" date="2018-04" db="EMBL/GenBank/DDBJ databases">
        <authorList>
            <person name="Go L.Y."/>
            <person name="Mitchell J.A."/>
        </authorList>
    </citation>
    <scope>NUCLEOTIDE SEQUENCE [LARGE SCALE GENOMIC DNA]</scope>
    <source>
        <strain evidence="4">ULC066bin1</strain>
    </source>
</reference>
<sequence>MSNSSNVLAPEGLIDNAGGTQLRREVSDLIDAGIETVLIDFTNITFMDSSGLGAMVATLQRVRTKGANLYLCSLNDQVKMIMELTKMDKVFDVLTDRAAFDITMEN</sequence>
<dbReference type="InterPro" id="IPR036513">
    <property type="entry name" value="STAS_dom_sf"/>
</dbReference>
<dbReference type="Proteomes" id="UP000249467">
    <property type="component" value="Unassembled WGS sequence"/>
</dbReference>
<evidence type="ECO:0000256" key="1">
    <source>
        <dbReference type="ARBA" id="ARBA00009013"/>
    </source>
</evidence>
<dbReference type="GO" id="GO:0043856">
    <property type="term" value="F:anti-sigma factor antagonist activity"/>
    <property type="evidence" value="ECO:0007669"/>
    <property type="project" value="InterPro"/>
</dbReference>
<accession>A0A2W4XTR8</accession>
<dbReference type="Gene3D" id="3.30.750.24">
    <property type="entry name" value="STAS domain"/>
    <property type="match status" value="1"/>
</dbReference>
<comment type="similarity">
    <text evidence="1 2">Belongs to the anti-sigma-factor antagonist family.</text>
</comment>
<dbReference type="PANTHER" id="PTHR33495">
    <property type="entry name" value="ANTI-SIGMA FACTOR ANTAGONIST TM_1081-RELATED-RELATED"/>
    <property type="match status" value="1"/>
</dbReference>
<dbReference type="PROSITE" id="PS50801">
    <property type="entry name" value="STAS"/>
    <property type="match status" value="1"/>
</dbReference>
<dbReference type="InterPro" id="IPR003658">
    <property type="entry name" value="Anti-sigma_ant"/>
</dbReference>
<evidence type="ECO:0000256" key="2">
    <source>
        <dbReference type="RuleBase" id="RU003749"/>
    </source>
</evidence>
<name>A0A2W4XTR8_9CYAN</name>
<comment type="caution">
    <text evidence="4">The sequence shown here is derived from an EMBL/GenBank/DDBJ whole genome shotgun (WGS) entry which is preliminary data.</text>
</comment>
<dbReference type="EMBL" id="QBML01000026">
    <property type="protein sequence ID" value="PZO38035.1"/>
    <property type="molecule type" value="Genomic_DNA"/>
</dbReference>
<reference evidence="4 5" key="2">
    <citation type="submission" date="2018-06" db="EMBL/GenBank/DDBJ databases">
        <title>Metagenomic assembly of (sub)arctic Cyanobacteria and their associated microbiome from non-axenic cultures.</title>
        <authorList>
            <person name="Baurain D."/>
        </authorList>
    </citation>
    <scope>NUCLEOTIDE SEQUENCE [LARGE SCALE GENOMIC DNA]</scope>
    <source>
        <strain evidence="4">ULC066bin1</strain>
    </source>
</reference>
<organism evidence="4 5">
    <name type="scientific">Pseudanabaena frigida</name>
    <dbReference type="NCBI Taxonomy" id="945775"/>
    <lineage>
        <taxon>Bacteria</taxon>
        <taxon>Bacillati</taxon>
        <taxon>Cyanobacteriota</taxon>
        <taxon>Cyanophyceae</taxon>
        <taxon>Pseudanabaenales</taxon>
        <taxon>Pseudanabaenaceae</taxon>
        <taxon>Pseudanabaena</taxon>
    </lineage>
</organism>
<evidence type="ECO:0000259" key="3">
    <source>
        <dbReference type="PROSITE" id="PS50801"/>
    </source>
</evidence>
<dbReference type="NCBIfam" id="TIGR00377">
    <property type="entry name" value="ant_ant_sig"/>
    <property type="match status" value="1"/>
</dbReference>
<feature type="domain" description="STAS" evidence="3">
    <location>
        <begin position="1"/>
        <end position="106"/>
    </location>
</feature>
<dbReference type="SUPFAM" id="SSF52091">
    <property type="entry name" value="SpoIIaa-like"/>
    <property type="match status" value="1"/>
</dbReference>
<evidence type="ECO:0000313" key="5">
    <source>
        <dbReference type="Proteomes" id="UP000249467"/>
    </source>
</evidence>
<protein>
    <recommendedName>
        <fullName evidence="2">Anti-sigma factor antagonist</fullName>
    </recommendedName>
</protein>
<dbReference type="InterPro" id="IPR002645">
    <property type="entry name" value="STAS_dom"/>
</dbReference>